<dbReference type="KEGG" id="ptkz:JDV02_008865"/>
<protein>
    <submittedName>
        <fullName evidence="2">Uncharacterized protein</fullName>
    </submittedName>
</protein>
<accession>A0A9Q8QPK0</accession>
<dbReference type="EMBL" id="CP086362">
    <property type="protein sequence ID" value="UNI23022.1"/>
    <property type="molecule type" value="Genomic_DNA"/>
</dbReference>
<evidence type="ECO:0000256" key="1">
    <source>
        <dbReference type="SAM" id="Phobius"/>
    </source>
</evidence>
<evidence type="ECO:0000313" key="2">
    <source>
        <dbReference type="EMBL" id="UNI23022.1"/>
    </source>
</evidence>
<sequence>MNVARPSPNGHGGAKQVMMSLLHFALGILSLHVLGLAVVASPTKPQQAEHDHALEARRVEPSPAYVDREREIHTIVEYEVGCPKNVTEHPAYGTICEQQSTCCDNGVFTPPAMLAHDCGGCRCTANYRHFELCPEVEL</sequence>
<dbReference type="RefSeq" id="XP_047846503.1">
    <property type="nucleotide sequence ID" value="XM_047990496.1"/>
</dbReference>
<evidence type="ECO:0000313" key="3">
    <source>
        <dbReference type="Proteomes" id="UP000829364"/>
    </source>
</evidence>
<feature type="transmembrane region" description="Helical" evidence="1">
    <location>
        <begin position="21"/>
        <end position="40"/>
    </location>
</feature>
<dbReference type="GeneID" id="72070810"/>
<dbReference type="OrthoDB" id="10519189at2759"/>
<keyword evidence="1" id="KW-1133">Transmembrane helix</keyword>
<gene>
    <name evidence="2" type="ORF">JDV02_008865</name>
</gene>
<name>A0A9Q8QPK0_9HYPO</name>
<proteinExistence type="predicted"/>
<reference evidence="2" key="1">
    <citation type="submission" date="2021-11" db="EMBL/GenBank/DDBJ databases">
        <title>Purpureocillium_takamizusanense_genome.</title>
        <authorList>
            <person name="Nguyen N.-H."/>
        </authorList>
    </citation>
    <scope>NUCLEOTIDE SEQUENCE</scope>
    <source>
        <strain evidence="2">PT3</strain>
    </source>
</reference>
<dbReference type="AlphaFoldDB" id="A0A9Q8QPK0"/>
<organism evidence="2 3">
    <name type="scientific">Purpureocillium takamizusanense</name>
    <dbReference type="NCBI Taxonomy" id="2060973"/>
    <lineage>
        <taxon>Eukaryota</taxon>
        <taxon>Fungi</taxon>
        <taxon>Dikarya</taxon>
        <taxon>Ascomycota</taxon>
        <taxon>Pezizomycotina</taxon>
        <taxon>Sordariomycetes</taxon>
        <taxon>Hypocreomycetidae</taxon>
        <taxon>Hypocreales</taxon>
        <taxon>Ophiocordycipitaceae</taxon>
        <taxon>Purpureocillium</taxon>
    </lineage>
</organism>
<keyword evidence="1" id="KW-0472">Membrane</keyword>
<dbReference type="Proteomes" id="UP000829364">
    <property type="component" value="Chromosome 9"/>
</dbReference>
<keyword evidence="1" id="KW-0812">Transmembrane</keyword>
<keyword evidence="3" id="KW-1185">Reference proteome</keyword>